<keyword evidence="2" id="KW-1185">Reference proteome</keyword>
<comment type="caution">
    <text evidence="1">The sequence shown here is derived from an EMBL/GenBank/DDBJ whole genome shotgun (WGS) entry which is preliminary data.</text>
</comment>
<name>A0A2C6KGE2_9APIC</name>
<sequence length="53" mass="5682">MGCRRNRGAGLSFPVGSCLPWPSERPLKGTQVSQRKAGVMSVRLRAVAQCALP</sequence>
<protein>
    <submittedName>
        <fullName evidence="1">Uncharacterized protein</fullName>
    </submittedName>
</protein>
<dbReference type="AlphaFoldDB" id="A0A2C6KGE2"/>
<organism evidence="1 2">
    <name type="scientific">Cystoisospora suis</name>
    <dbReference type="NCBI Taxonomy" id="483139"/>
    <lineage>
        <taxon>Eukaryota</taxon>
        <taxon>Sar</taxon>
        <taxon>Alveolata</taxon>
        <taxon>Apicomplexa</taxon>
        <taxon>Conoidasida</taxon>
        <taxon>Coccidia</taxon>
        <taxon>Eucoccidiorida</taxon>
        <taxon>Eimeriorina</taxon>
        <taxon>Sarcocystidae</taxon>
        <taxon>Cystoisospora</taxon>
    </lineage>
</organism>
<dbReference type="Proteomes" id="UP000221165">
    <property type="component" value="Unassembled WGS sequence"/>
</dbReference>
<accession>A0A2C6KGE2</accession>
<evidence type="ECO:0000313" key="1">
    <source>
        <dbReference type="EMBL" id="PHJ19560.1"/>
    </source>
</evidence>
<dbReference type="RefSeq" id="XP_067921259.1">
    <property type="nucleotide sequence ID" value="XM_068066775.1"/>
</dbReference>
<dbReference type="EMBL" id="MIGC01003365">
    <property type="protein sequence ID" value="PHJ19560.1"/>
    <property type="molecule type" value="Genomic_DNA"/>
</dbReference>
<gene>
    <name evidence="1" type="ORF">CSUI_006621</name>
</gene>
<proteinExistence type="predicted"/>
<dbReference type="VEuPathDB" id="ToxoDB:CSUI_006621"/>
<dbReference type="GeneID" id="94429986"/>
<evidence type="ECO:0000313" key="2">
    <source>
        <dbReference type="Proteomes" id="UP000221165"/>
    </source>
</evidence>
<reference evidence="1 2" key="1">
    <citation type="journal article" date="2017" name="Int. J. Parasitol.">
        <title>The genome of the protozoan parasite Cystoisospora suis and a reverse vaccinology approach to identify vaccine candidates.</title>
        <authorList>
            <person name="Palmieri N."/>
            <person name="Shrestha A."/>
            <person name="Ruttkowski B."/>
            <person name="Beck T."/>
            <person name="Vogl C."/>
            <person name="Tomley F."/>
            <person name="Blake D.P."/>
            <person name="Joachim A."/>
        </authorList>
    </citation>
    <scope>NUCLEOTIDE SEQUENCE [LARGE SCALE GENOMIC DNA]</scope>
    <source>
        <strain evidence="1 2">Wien I</strain>
    </source>
</reference>